<organism evidence="1 2">
    <name type="scientific">Ensete ventricosum</name>
    <name type="common">Abyssinian banana</name>
    <name type="synonym">Musa ensete</name>
    <dbReference type="NCBI Taxonomy" id="4639"/>
    <lineage>
        <taxon>Eukaryota</taxon>
        <taxon>Viridiplantae</taxon>
        <taxon>Streptophyta</taxon>
        <taxon>Embryophyta</taxon>
        <taxon>Tracheophyta</taxon>
        <taxon>Spermatophyta</taxon>
        <taxon>Magnoliopsida</taxon>
        <taxon>Liliopsida</taxon>
        <taxon>Zingiberales</taxon>
        <taxon>Musaceae</taxon>
        <taxon>Ensete</taxon>
    </lineage>
</organism>
<accession>A0A427B7Z3</accession>
<reference evidence="1 2" key="1">
    <citation type="journal article" date="2014" name="Agronomy (Basel)">
        <title>A Draft Genome Sequence for Ensete ventricosum, the Drought-Tolerant Tree Against Hunger.</title>
        <authorList>
            <person name="Harrison J."/>
            <person name="Moore K.A."/>
            <person name="Paszkiewicz K."/>
            <person name="Jones T."/>
            <person name="Grant M."/>
            <person name="Ambacheew D."/>
            <person name="Muzemil S."/>
            <person name="Studholme D.J."/>
        </authorList>
    </citation>
    <scope>NUCLEOTIDE SEQUENCE [LARGE SCALE GENOMIC DNA]</scope>
</reference>
<proteinExistence type="predicted"/>
<dbReference type="AlphaFoldDB" id="A0A427B7Z3"/>
<dbReference type="EMBL" id="AMZH03000272">
    <property type="protein sequence ID" value="RRT84591.1"/>
    <property type="molecule type" value="Genomic_DNA"/>
</dbReference>
<name>A0A427B7Z3_ENSVE</name>
<sequence length="106" mass="12303">MLGQIHVRALDRDSNNAVGTCRETRRKLVRSSLKRSEACWEFVGSLPGVRWELAEGDRELARMAFGVHWKNTKRLAGRLSRVAEKFTRTLFLKPIEVYKYHKISCI</sequence>
<dbReference type="Proteomes" id="UP000287651">
    <property type="component" value="Unassembled WGS sequence"/>
</dbReference>
<comment type="caution">
    <text evidence="1">The sequence shown here is derived from an EMBL/GenBank/DDBJ whole genome shotgun (WGS) entry which is preliminary data.</text>
</comment>
<protein>
    <submittedName>
        <fullName evidence="1">Uncharacterized protein</fullName>
    </submittedName>
</protein>
<evidence type="ECO:0000313" key="2">
    <source>
        <dbReference type="Proteomes" id="UP000287651"/>
    </source>
</evidence>
<evidence type="ECO:0000313" key="1">
    <source>
        <dbReference type="EMBL" id="RRT84591.1"/>
    </source>
</evidence>
<gene>
    <name evidence="1" type="ORF">B296_00008462</name>
</gene>